<dbReference type="WBParaSite" id="SCUD_0000251101-mRNA-1">
    <property type="protein sequence ID" value="SCUD_0000251101-mRNA-1"/>
    <property type="gene ID" value="SCUD_0000251101"/>
</dbReference>
<gene>
    <name evidence="1" type="ORF">SCUD_LOCUS2512</name>
</gene>
<name>A0A183JII7_9TREM</name>
<evidence type="ECO:0000313" key="3">
    <source>
        <dbReference type="WBParaSite" id="SCUD_0000251101-mRNA-1"/>
    </source>
</evidence>
<reference evidence="1 2" key="2">
    <citation type="submission" date="2018-11" db="EMBL/GenBank/DDBJ databases">
        <authorList>
            <consortium name="Pathogen Informatics"/>
        </authorList>
    </citation>
    <scope>NUCLEOTIDE SEQUENCE [LARGE SCALE GENOMIC DNA]</scope>
    <source>
        <strain evidence="1">Dakar</strain>
        <strain evidence="2">Dakar, Senegal</strain>
    </source>
</reference>
<keyword evidence="2" id="KW-1185">Reference proteome</keyword>
<organism evidence="3">
    <name type="scientific">Schistosoma curassoni</name>
    <dbReference type="NCBI Taxonomy" id="6186"/>
    <lineage>
        <taxon>Eukaryota</taxon>
        <taxon>Metazoa</taxon>
        <taxon>Spiralia</taxon>
        <taxon>Lophotrochozoa</taxon>
        <taxon>Platyhelminthes</taxon>
        <taxon>Trematoda</taxon>
        <taxon>Digenea</taxon>
        <taxon>Strigeidida</taxon>
        <taxon>Schistosomatoidea</taxon>
        <taxon>Schistosomatidae</taxon>
        <taxon>Schistosoma</taxon>
    </lineage>
</organism>
<dbReference type="AlphaFoldDB" id="A0A183JII7"/>
<evidence type="ECO:0000313" key="1">
    <source>
        <dbReference type="EMBL" id="VDO75034.1"/>
    </source>
</evidence>
<evidence type="ECO:0000313" key="2">
    <source>
        <dbReference type="Proteomes" id="UP000279833"/>
    </source>
</evidence>
<dbReference type="PROSITE" id="PS51257">
    <property type="entry name" value="PROKAR_LIPOPROTEIN"/>
    <property type="match status" value="1"/>
</dbReference>
<dbReference type="Proteomes" id="UP000279833">
    <property type="component" value="Unassembled WGS sequence"/>
</dbReference>
<accession>A0A183JII7</accession>
<proteinExistence type="predicted"/>
<protein>
    <submittedName>
        <fullName evidence="1 3">Uncharacterized protein</fullName>
    </submittedName>
</protein>
<dbReference type="EMBL" id="UZAK01002460">
    <property type="protein sequence ID" value="VDO75034.1"/>
    <property type="molecule type" value="Genomic_DNA"/>
</dbReference>
<sequence>MPRPNTTSSSCTLFSGCLTNPDNFKTRSPSSWFINFGFHLASIYNKSNIRDCD</sequence>
<reference evidence="3" key="1">
    <citation type="submission" date="2016-06" db="UniProtKB">
        <authorList>
            <consortium name="WormBaseParasite"/>
        </authorList>
    </citation>
    <scope>IDENTIFICATION</scope>
</reference>